<evidence type="ECO:0000313" key="6">
    <source>
        <dbReference type="EMBL" id="QIV86849.1"/>
    </source>
</evidence>
<dbReference type="RefSeq" id="WP_172511691.1">
    <property type="nucleotide sequence ID" value="NZ_CP032549.1"/>
</dbReference>
<dbReference type="EMBL" id="CP032549">
    <property type="protein sequence ID" value="QIV86849.1"/>
    <property type="molecule type" value="Genomic_DNA"/>
</dbReference>
<dbReference type="HAMAP" id="MF_01609">
    <property type="entry name" value="Glu_cys_ligase_2"/>
    <property type="match status" value="1"/>
</dbReference>
<reference evidence="6 7" key="1">
    <citation type="submission" date="2018-09" db="EMBL/GenBank/DDBJ databases">
        <title>Glutamicibacter mishrai S5-52T (LMG 29155T = KCTC 39846T).</title>
        <authorList>
            <person name="Das S.K."/>
        </authorList>
    </citation>
    <scope>NUCLEOTIDE SEQUENCE [LARGE SCALE GENOMIC DNA]</scope>
    <source>
        <strain evidence="6 7">S5-52</strain>
    </source>
</reference>
<dbReference type="InterPro" id="IPR050141">
    <property type="entry name" value="GCL_type2/YbdK_subfam"/>
</dbReference>
<evidence type="ECO:0000256" key="5">
    <source>
        <dbReference type="HAMAP-Rule" id="MF_01609"/>
    </source>
</evidence>
<dbReference type="GO" id="GO:0004357">
    <property type="term" value="F:glutamate-cysteine ligase activity"/>
    <property type="evidence" value="ECO:0007669"/>
    <property type="project" value="UniProtKB-EC"/>
</dbReference>
<dbReference type="Pfam" id="PF04107">
    <property type="entry name" value="GCS2"/>
    <property type="match status" value="1"/>
</dbReference>
<dbReference type="InterPro" id="IPR014746">
    <property type="entry name" value="Gln_synth/guanido_kin_cat_dom"/>
</dbReference>
<dbReference type="AlphaFoldDB" id="A0A6H0SKB2"/>
<dbReference type="InterPro" id="IPR011793">
    <property type="entry name" value="YbdK"/>
</dbReference>
<gene>
    <name evidence="6" type="ORF">D3791_06680</name>
</gene>
<dbReference type="GO" id="GO:0042398">
    <property type="term" value="P:modified amino acid biosynthetic process"/>
    <property type="evidence" value="ECO:0007669"/>
    <property type="project" value="InterPro"/>
</dbReference>
<keyword evidence="3 5" id="KW-0067">ATP-binding</keyword>
<comment type="function">
    <text evidence="5">ATP-dependent carboxylate-amine ligase which exhibits weak glutamate--cysteine ligase activity.</text>
</comment>
<comment type="similarity">
    <text evidence="5">Belongs to the glutamate--cysteine ligase type 2 family. YbdK subfamily.</text>
</comment>
<accession>A0A6H0SKB2</accession>
<sequence>MNRTFGIEEEFFLVDPSTAAPVPMSDPLSSQLLGLELPGTTVHRELLASQLEIVTGICASADEALEALVRRRAAIERICSEHHVLPFASGTSLQLPSATDFTTGQRYATIHEFVPGIAREHFINGLHIHVHIPDAAAGVRALNALRGWLPLIAGIGANSPIWNGELTGFASWRTVHYRRWSATGIPPAFATVHEYQQRVEDMIASGALLDPGHISWGARLSVNHPTIEVRAADTQMAAGESVALALLIRAIVDTASETDGSAVTAASEVLDLGLWQAAKSGVEGTYFDSESRTSVPVKAVIQRVLDYTGRALHRNGDEQFVANYLDSLANCGNGATRQRESWNQSGAKQVVADAAKLFAQA</sequence>
<organism evidence="6 7">
    <name type="scientific">Glutamicibacter mishrai</name>
    <dbReference type="NCBI Taxonomy" id="1775880"/>
    <lineage>
        <taxon>Bacteria</taxon>
        <taxon>Bacillati</taxon>
        <taxon>Actinomycetota</taxon>
        <taxon>Actinomycetes</taxon>
        <taxon>Micrococcales</taxon>
        <taxon>Micrococcaceae</taxon>
        <taxon>Glutamicibacter</taxon>
    </lineage>
</organism>
<dbReference type="Proteomes" id="UP000502331">
    <property type="component" value="Chromosome"/>
</dbReference>
<dbReference type="Gene3D" id="3.30.590.20">
    <property type="match status" value="1"/>
</dbReference>
<proteinExistence type="inferred from homology"/>
<keyword evidence="2 5" id="KW-0547">Nucleotide-binding</keyword>
<dbReference type="GO" id="GO:0005524">
    <property type="term" value="F:ATP binding"/>
    <property type="evidence" value="ECO:0007669"/>
    <property type="project" value="UniProtKB-KW"/>
</dbReference>
<name>A0A6H0SKB2_9MICC</name>
<dbReference type="PANTHER" id="PTHR36510">
    <property type="entry name" value="GLUTAMATE--CYSTEINE LIGASE 2-RELATED"/>
    <property type="match status" value="1"/>
</dbReference>
<keyword evidence="1 5" id="KW-0436">Ligase</keyword>
<evidence type="ECO:0000256" key="2">
    <source>
        <dbReference type="ARBA" id="ARBA00022741"/>
    </source>
</evidence>
<keyword evidence="7" id="KW-1185">Reference proteome</keyword>
<evidence type="ECO:0000256" key="1">
    <source>
        <dbReference type="ARBA" id="ARBA00022598"/>
    </source>
</evidence>
<comment type="catalytic activity">
    <reaction evidence="4 5">
        <text>L-cysteine + L-glutamate + ATP = gamma-L-glutamyl-L-cysteine + ADP + phosphate + H(+)</text>
        <dbReference type="Rhea" id="RHEA:13285"/>
        <dbReference type="ChEBI" id="CHEBI:15378"/>
        <dbReference type="ChEBI" id="CHEBI:29985"/>
        <dbReference type="ChEBI" id="CHEBI:30616"/>
        <dbReference type="ChEBI" id="CHEBI:35235"/>
        <dbReference type="ChEBI" id="CHEBI:43474"/>
        <dbReference type="ChEBI" id="CHEBI:58173"/>
        <dbReference type="ChEBI" id="CHEBI:456216"/>
        <dbReference type="EC" id="6.3.2.2"/>
    </reaction>
</comment>
<evidence type="ECO:0000313" key="7">
    <source>
        <dbReference type="Proteomes" id="UP000502331"/>
    </source>
</evidence>
<dbReference type="SUPFAM" id="SSF55931">
    <property type="entry name" value="Glutamine synthetase/guanido kinase"/>
    <property type="match status" value="1"/>
</dbReference>
<dbReference type="NCBIfam" id="TIGR02050">
    <property type="entry name" value="gshA_cyan_rel"/>
    <property type="match status" value="1"/>
</dbReference>
<evidence type="ECO:0000256" key="4">
    <source>
        <dbReference type="ARBA" id="ARBA00048819"/>
    </source>
</evidence>
<evidence type="ECO:0000256" key="3">
    <source>
        <dbReference type="ARBA" id="ARBA00022840"/>
    </source>
</evidence>
<dbReference type="InterPro" id="IPR006336">
    <property type="entry name" value="GCS2"/>
</dbReference>
<dbReference type="PANTHER" id="PTHR36510:SF1">
    <property type="entry name" value="GLUTAMATE--CYSTEINE LIGASE 2-RELATED"/>
    <property type="match status" value="1"/>
</dbReference>
<protein>
    <recommendedName>
        <fullName evidence="5">Putative glutamate--cysteine ligase 2</fullName>
        <ecNumber evidence="5">6.3.2.2</ecNumber>
    </recommendedName>
    <alternativeName>
        <fullName evidence="5">Gamma-glutamylcysteine synthetase 2</fullName>
        <shortName evidence="5">GCS 2</shortName>
        <shortName evidence="5">Gamma-GCS 2</shortName>
    </alternativeName>
</protein>
<dbReference type="EC" id="6.3.2.2" evidence="5"/>